<evidence type="ECO:0000256" key="7">
    <source>
        <dbReference type="ARBA" id="ARBA00034808"/>
    </source>
</evidence>
<dbReference type="OrthoDB" id="6340454at2759"/>
<gene>
    <name evidence="12" type="primary">FBH1</name>
    <name evidence="12" type="ORF">NPIL_470601</name>
</gene>
<comment type="catalytic activity">
    <reaction evidence="6">
        <text>Couples ATP hydrolysis with the unwinding of duplex DNA by translocating in the 3'-5' direction.</text>
        <dbReference type="EC" id="5.6.2.4"/>
    </reaction>
</comment>
<evidence type="ECO:0000313" key="12">
    <source>
        <dbReference type="EMBL" id="GFT31484.1"/>
    </source>
</evidence>
<keyword evidence="1" id="KW-0547">Nucleotide-binding</keyword>
<dbReference type="Pfam" id="PF13361">
    <property type="entry name" value="UvrD_C"/>
    <property type="match status" value="1"/>
</dbReference>
<dbReference type="PANTHER" id="PTHR11070">
    <property type="entry name" value="UVRD / RECB / PCRA DNA HELICASE FAMILY MEMBER"/>
    <property type="match status" value="1"/>
</dbReference>
<dbReference type="AlphaFoldDB" id="A0A8X6TMG9"/>
<dbReference type="GO" id="GO:0005524">
    <property type="term" value="F:ATP binding"/>
    <property type="evidence" value="ECO:0007669"/>
    <property type="project" value="UniProtKB-KW"/>
</dbReference>
<evidence type="ECO:0000256" key="6">
    <source>
        <dbReference type="ARBA" id="ARBA00034617"/>
    </source>
</evidence>
<dbReference type="GO" id="GO:0005634">
    <property type="term" value="C:nucleus"/>
    <property type="evidence" value="ECO:0007669"/>
    <property type="project" value="TreeGrafter"/>
</dbReference>
<dbReference type="GO" id="GO:0031297">
    <property type="term" value="P:replication fork processing"/>
    <property type="evidence" value="ECO:0007669"/>
    <property type="project" value="TreeGrafter"/>
</dbReference>
<evidence type="ECO:0000256" key="1">
    <source>
        <dbReference type="ARBA" id="ARBA00022741"/>
    </source>
</evidence>
<dbReference type="InterPro" id="IPR029526">
    <property type="entry name" value="PGBD"/>
</dbReference>
<keyword evidence="3 12" id="KW-0347">Helicase</keyword>
<keyword evidence="5" id="KW-0413">Isomerase</keyword>
<name>A0A8X6TMG9_NEPPI</name>
<comment type="catalytic activity">
    <reaction evidence="8">
        <text>ATP + H2O = ADP + phosphate + H(+)</text>
        <dbReference type="Rhea" id="RHEA:13065"/>
        <dbReference type="ChEBI" id="CHEBI:15377"/>
        <dbReference type="ChEBI" id="CHEBI:15378"/>
        <dbReference type="ChEBI" id="CHEBI:30616"/>
        <dbReference type="ChEBI" id="CHEBI:43474"/>
        <dbReference type="ChEBI" id="CHEBI:456216"/>
        <dbReference type="EC" id="5.6.2.4"/>
    </reaction>
</comment>
<reference evidence="12" key="1">
    <citation type="submission" date="2020-08" db="EMBL/GenBank/DDBJ databases">
        <title>Multicomponent nature underlies the extraordinary mechanical properties of spider dragline silk.</title>
        <authorList>
            <person name="Kono N."/>
            <person name="Nakamura H."/>
            <person name="Mori M."/>
            <person name="Yoshida Y."/>
            <person name="Ohtoshi R."/>
            <person name="Malay A.D."/>
            <person name="Moran D.A.P."/>
            <person name="Tomita M."/>
            <person name="Numata K."/>
            <person name="Arakawa K."/>
        </authorList>
    </citation>
    <scope>NUCLEOTIDE SEQUENCE</scope>
</reference>
<dbReference type="GO" id="GO:0016787">
    <property type="term" value="F:hydrolase activity"/>
    <property type="evidence" value="ECO:0007669"/>
    <property type="project" value="UniProtKB-KW"/>
</dbReference>
<dbReference type="InterPro" id="IPR014017">
    <property type="entry name" value="DNA_helicase_UvrD-like_C"/>
</dbReference>
<dbReference type="EMBL" id="BMAW01013019">
    <property type="protein sequence ID" value="GFT31484.1"/>
    <property type="molecule type" value="Genomic_DNA"/>
</dbReference>
<dbReference type="GO" id="GO:0003677">
    <property type="term" value="F:DNA binding"/>
    <property type="evidence" value="ECO:0007669"/>
    <property type="project" value="InterPro"/>
</dbReference>
<evidence type="ECO:0000259" key="10">
    <source>
        <dbReference type="Pfam" id="PF13361"/>
    </source>
</evidence>
<feature type="domain" description="UvrD-like helicase C-terminal" evidence="10">
    <location>
        <begin position="612"/>
        <end position="686"/>
    </location>
</feature>
<dbReference type="Proteomes" id="UP000887013">
    <property type="component" value="Unassembled WGS sequence"/>
</dbReference>
<evidence type="ECO:0000256" key="5">
    <source>
        <dbReference type="ARBA" id="ARBA00023235"/>
    </source>
</evidence>
<dbReference type="Pfam" id="PF00580">
    <property type="entry name" value="UvrD-helicase"/>
    <property type="match status" value="1"/>
</dbReference>
<dbReference type="GO" id="GO:0043138">
    <property type="term" value="F:3'-5' DNA helicase activity"/>
    <property type="evidence" value="ECO:0007669"/>
    <property type="project" value="UniProtKB-EC"/>
</dbReference>
<evidence type="ECO:0000256" key="2">
    <source>
        <dbReference type="ARBA" id="ARBA00022801"/>
    </source>
</evidence>
<dbReference type="InterPro" id="IPR014016">
    <property type="entry name" value="UvrD-like_ATP-bd"/>
</dbReference>
<dbReference type="SUPFAM" id="SSF52540">
    <property type="entry name" value="P-loop containing nucleoside triphosphate hydrolases"/>
    <property type="match status" value="1"/>
</dbReference>
<keyword evidence="13" id="KW-1185">Reference proteome</keyword>
<comment type="caution">
    <text evidence="12">The sequence shown here is derived from an EMBL/GenBank/DDBJ whole genome shotgun (WGS) entry which is preliminary data.</text>
</comment>
<organism evidence="12 13">
    <name type="scientific">Nephila pilipes</name>
    <name type="common">Giant wood spider</name>
    <name type="synonym">Nephila maculata</name>
    <dbReference type="NCBI Taxonomy" id="299642"/>
    <lineage>
        <taxon>Eukaryota</taxon>
        <taxon>Metazoa</taxon>
        <taxon>Ecdysozoa</taxon>
        <taxon>Arthropoda</taxon>
        <taxon>Chelicerata</taxon>
        <taxon>Arachnida</taxon>
        <taxon>Araneae</taxon>
        <taxon>Araneomorphae</taxon>
        <taxon>Entelegynae</taxon>
        <taxon>Araneoidea</taxon>
        <taxon>Nephilidae</taxon>
        <taxon>Nephila</taxon>
    </lineage>
</organism>
<evidence type="ECO:0000259" key="11">
    <source>
        <dbReference type="Pfam" id="PF13843"/>
    </source>
</evidence>
<dbReference type="GO" id="GO:0000724">
    <property type="term" value="P:double-strand break repair via homologous recombination"/>
    <property type="evidence" value="ECO:0007669"/>
    <property type="project" value="TreeGrafter"/>
</dbReference>
<evidence type="ECO:0000256" key="3">
    <source>
        <dbReference type="ARBA" id="ARBA00022806"/>
    </source>
</evidence>
<accession>A0A8X6TMG9</accession>
<protein>
    <recommendedName>
        <fullName evidence="7">DNA 3'-5' helicase</fullName>
        <ecNumber evidence="7">5.6.2.4</ecNumber>
    </recommendedName>
</protein>
<evidence type="ECO:0000259" key="9">
    <source>
        <dbReference type="Pfam" id="PF00580"/>
    </source>
</evidence>
<dbReference type="PANTHER" id="PTHR11070:SF30">
    <property type="entry name" value="F-BOX DNA HELICASE 1"/>
    <property type="match status" value="1"/>
</dbReference>
<dbReference type="InterPro" id="IPR000212">
    <property type="entry name" value="DNA_helicase_UvrD/REP"/>
</dbReference>
<proteinExistence type="predicted"/>
<keyword evidence="4" id="KW-0067">ATP-binding</keyword>
<sequence length="821" mass="93397">MCARWLDSKEVMMLSNCHEAKYAKVNRTMRDGSKEEFECPVAIEFYNKIMGGVDLADQMANVYELDRKSSKWWKKVFFRLLMSAVVNSWIVYCELKHRKNPLLDFIVPLAEALMASGKLNVQYQRRRGTGRPSKTSRSLLNVGDHLPVTTKTRRRHHYRVYCTLYWSENDVPSKNLLSSESRKVVMNLPGQQSIRSYCESTKSHLTNEQLRILNHRFQPDQIIKIIALAGTGKTTTLIHLALLYPQVKFLNVVFNKAACEEAKRRFPPNVTCKTAHSLAYAVFGFKLRYKLINKIRPLDLVPFLKHNAGTKMLTLSYAKHVLQTIETFACTSDEELSLWHLRSIEQEFMGRYTAEDKQKVLKDATQIWKKMTDRNHKNLKVTHDMYLKLYQLSKPKLPGYQCIMVDEAQDCNPATLDIMMSQNCPVIFVGDPNQQIYGFRGARNALRKVNPTHTYYLTKSFRFGPQIAYAANCCLDVLMPGHNETLVGSNKPSCIDGKAVGKQYAIITRTNVQLFNEALRVCCLGRFKPNEPTVVHGCFVGGLKSYGFDQMLDICNLAVGPNQGPTSIIDKFIGKFKTFEELNSYARQIEDNDLISKIELIHQYGILLPGFIRKIKEKCNTNIALANFVFSTAHKAKGLEFDTVCLTDDYPITPSIDFQQRRVIDSEEANIMYVAMTRAKKSLVLSEKLLRLLLAAQEKFEYPVSPSSLLLNGETKLECVSCSITFSPHTVLILARRTYYCSSTGYTFEGGAMCVKCATDPTVRPRVDAEPVIMYLDPIPDYTHRSLSALVGPLPNDPPVVHASFEVLRDRDVVYVVNVNM</sequence>
<evidence type="ECO:0000256" key="4">
    <source>
        <dbReference type="ARBA" id="ARBA00022840"/>
    </source>
</evidence>
<evidence type="ECO:0000313" key="13">
    <source>
        <dbReference type="Proteomes" id="UP000887013"/>
    </source>
</evidence>
<dbReference type="Pfam" id="PF13843">
    <property type="entry name" value="DDE_Tnp_1_7"/>
    <property type="match status" value="1"/>
</dbReference>
<feature type="domain" description="UvrD-like helicase ATP-binding" evidence="9">
    <location>
        <begin position="206"/>
        <end position="444"/>
    </location>
</feature>
<keyword evidence="2" id="KW-0378">Hydrolase</keyword>
<dbReference type="InterPro" id="IPR027417">
    <property type="entry name" value="P-loop_NTPase"/>
</dbReference>
<dbReference type="Gene3D" id="3.40.50.300">
    <property type="entry name" value="P-loop containing nucleotide triphosphate hydrolases"/>
    <property type="match status" value="2"/>
</dbReference>
<evidence type="ECO:0000256" key="8">
    <source>
        <dbReference type="ARBA" id="ARBA00048988"/>
    </source>
</evidence>
<dbReference type="EC" id="5.6.2.4" evidence="7"/>
<feature type="domain" description="PiggyBac transposable element-derived protein" evidence="11">
    <location>
        <begin position="1"/>
        <end position="89"/>
    </location>
</feature>